<feature type="domain" description="Integrase catalytic" evidence="2">
    <location>
        <begin position="1"/>
        <end position="131"/>
    </location>
</feature>
<dbReference type="InterPro" id="IPR050951">
    <property type="entry name" value="Retrovirus_Pol_polyprotein"/>
</dbReference>
<dbReference type="OrthoDB" id="3240190at2759"/>
<dbReference type="PANTHER" id="PTHR37984:SF5">
    <property type="entry name" value="PROTEIN NYNRIN-LIKE"/>
    <property type="match status" value="1"/>
</dbReference>
<protein>
    <recommendedName>
        <fullName evidence="2">Integrase catalytic domain-containing protein</fullName>
    </recommendedName>
</protein>
<dbReference type="InterPro" id="IPR036397">
    <property type="entry name" value="RNaseH_sf"/>
</dbReference>
<keyword evidence="4" id="KW-1185">Reference proteome</keyword>
<dbReference type="SUPFAM" id="SSF53098">
    <property type="entry name" value="Ribonuclease H-like"/>
    <property type="match status" value="1"/>
</dbReference>
<evidence type="ECO:0000313" key="4">
    <source>
        <dbReference type="Proteomes" id="UP000765509"/>
    </source>
</evidence>
<dbReference type="InterPro" id="IPR012337">
    <property type="entry name" value="RNaseH-like_sf"/>
</dbReference>
<evidence type="ECO:0000259" key="2">
    <source>
        <dbReference type="PROSITE" id="PS50994"/>
    </source>
</evidence>
<name>A0A9Q3IH32_9BASI</name>
<keyword evidence="1" id="KW-0694">RNA-binding</keyword>
<dbReference type="Gene3D" id="3.30.420.10">
    <property type="entry name" value="Ribonuclease H-like superfamily/Ribonuclease H"/>
    <property type="match status" value="1"/>
</dbReference>
<dbReference type="PANTHER" id="PTHR37984">
    <property type="entry name" value="PROTEIN CBG26694"/>
    <property type="match status" value="1"/>
</dbReference>
<dbReference type="AlphaFoldDB" id="A0A9Q3IH32"/>
<accession>A0A9Q3IH32</accession>
<dbReference type="Proteomes" id="UP000765509">
    <property type="component" value="Unassembled WGS sequence"/>
</dbReference>
<dbReference type="GO" id="GO:0005634">
    <property type="term" value="C:nucleus"/>
    <property type="evidence" value="ECO:0007669"/>
    <property type="project" value="UniProtKB-ARBA"/>
</dbReference>
<reference evidence="3" key="1">
    <citation type="submission" date="2021-03" db="EMBL/GenBank/DDBJ databases">
        <title>Draft genome sequence of rust myrtle Austropuccinia psidii MF-1, a brazilian biotype.</title>
        <authorList>
            <person name="Quecine M.C."/>
            <person name="Pachon D.M.R."/>
            <person name="Bonatelli M.L."/>
            <person name="Correr F.H."/>
            <person name="Franceschini L.M."/>
            <person name="Leite T.F."/>
            <person name="Margarido G.R.A."/>
            <person name="Almeida C.A."/>
            <person name="Ferrarezi J.A."/>
            <person name="Labate C.A."/>
        </authorList>
    </citation>
    <scope>NUCLEOTIDE SEQUENCE</scope>
    <source>
        <strain evidence="3">MF-1</strain>
    </source>
</reference>
<organism evidence="3 4">
    <name type="scientific">Austropuccinia psidii MF-1</name>
    <dbReference type="NCBI Taxonomy" id="1389203"/>
    <lineage>
        <taxon>Eukaryota</taxon>
        <taxon>Fungi</taxon>
        <taxon>Dikarya</taxon>
        <taxon>Basidiomycota</taxon>
        <taxon>Pucciniomycotina</taxon>
        <taxon>Pucciniomycetes</taxon>
        <taxon>Pucciniales</taxon>
        <taxon>Sphaerophragmiaceae</taxon>
        <taxon>Austropuccinia</taxon>
    </lineage>
</organism>
<dbReference type="GO" id="GO:0015074">
    <property type="term" value="P:DNA integration"/>
    <property type="evidence" value="ECO:0007669"/>
    <property type="project" value="InterPro"/>
</dbReference>
<evidence type="ECO:0000256" key="1">
    <source>
        <dbReference type="ARBA" id="ARBA00022884"/>
    </source>
</evidence>
<dbReference type="GO" id="GO:0003723">
    <property type="term" value="F:RNA binding"/>
    <property type="evidence" value="ECO:0007669"/>
    <property type="project" value="UniProtKB-KW"/>
</dbReference>
<proteinExistence type="predicted"/>
<sequence length="131" mass="15404">MEYPKHPWEIKNIYLVRGLVPGGKQIFNSLKVAVKRCIKAFRFLPFHNEELEIDTSILFQKNIIAQCGFPRVIISERDPKFTSDSWTNLYEILGTKLAFSKAYHPQSDRLAERMIHKMEEIITRFRAYGVE</sequence>
<comment type="caution">
    <text evidence="3">The sequence shown here is derived from an EMBL/GenBank/DDBJ whole genome shotgun (WGS) entry which is preliminary data.</text>
</comment>
<gene>
    <name evidence="3" type="ORF">O181_078570</name>
</gene>
<dbReference type="EMBL" id="AVOT02043422">
    <property type="protein sequence ID" value="MBW0538855.1"/>
    <property type="molecule type" value="Genomic_DNA"/>
</dbReference>
<evidence type="ECO:0000313" key="3">
    <source>
        <dbReference type="EMBL" id="MBW0538855.1"/>
    </source>
</evidence>
<dbReference type="InterPro" id="IPR001584">
    <property type="entry name" value="Integrase_cat-core"/>
</dbReference>
<dbReference type="PROSITE" id="PS50994">
    <property type="entry name" value="INTEGRASE"/>
    <property type="match status" value="1"/>
</dbReference>